<dbReference type="Proteomes" id="UP000267516">
    <property type="component" value="Segment"/>
</dbReference>
<feature type="region of interest" description="Disordered" evidence="1">
    <location>
        <begin position="1"/>
        <end position="20"/>
    </location>
</feature>
<accession>A0A2D3I627</accession>
<feature type="compositionally biased region" description="Polar residues" evidence="1">
    <location>
        <begin position="1"/>
        <end position="10"/>
    </location>
</feature>
<evidence type="ECO:0000313" key="2">
    <source>
        <dbReference type="EMBL" id="ATU83833.1"/>
    </source>
</evidence>
<evidence type="ECO:0000256" key="1">
    <source>
        <dbReference type="SAM" id="MobiDB-lite"/>
    </source>
</evidence>
<protein>
    <submittedName>
        <fullName evidence="2">ORF987</fullName>
    </submittedName>
</protein>
<name>A0A2D3I627_9VIRU</name>
<dbReference type="EMBL" id="MF768985">
    <property type="protein sequence ID" value="ATU83833.1"/>
    <property type="molecule type" value="Genomic_DNA"/>
</dbReference>
<sequence>MTFSSGTVGSLRSRSFTNSRSCSSLVLVCLLDLLFFLEDVDELLSSKLGGSDLDFFVKGCCLSSSTSSSKHLLLVPIFDV</sequence>
<organism evidence="2">
    <name type="scientific">White spot syndrome virus</name>
    <dbReference type="NCBI Taxonomy" id="342409"/>
    <lineage>
        <taxon>Viruses</taxon>
        <taxon>Viruses incertae sedis</taxon>
        <taxon>Naldaviricetes</taxon>
        <taxon>Nimaviridae</taxon>
        <taxon>Whispovirus</taxon>
    </lineage>
</organism>
<proteinExistence type="predicted"/>
<reference evidence="2" key="1">
    <citation type="journal article" date="2018" name="Aquaculture">
        <title>Complete genome sequence of a white spot syndrome virus associated with a disease incursion in Australia.</title>
        <authorList>
            <person name="Oakey J."/>
            <person name="Smith C.S."/>
        </authorList>
    </citation>
    <scope>NUCLEOTIDE SEQUENCE [LARGE SCALE GENOMIC DNA]</scope>
    <source>
        <strain evidence="2">WSSV-AU</strain>
    </source>
</reference>